<dbReference type="Proteomes" id="UP000807342">
    <property type="component" value="Unassembled WGS sequence"/>
</dbReference>
<dbReference type="GO" id="GO:0003676">
    <property type="term" value="F:nucleic acid binding"/>
    <property type="evidence" value="ECO:0007669"/>
    <property type="project" value="InterPro"/>
</dbReference>
<dbReference type="InterPro" id="IPR013520">
    <property type="entry name" value="Ribonucl_H"/>
</dbReference>
<comment type="caution">
    <text evidence="9">The sequence shown here is derived from an EMBL/GenBank/DDBJ whole genome shotgun (WGS) entry which is preliminary data.</text>
</comment>
<keyword evidence="3" id="KW-0540">Nuclease</keyword>
<dbReference type="GO" id="GO:0005634">
    <property type="term" value="C:nucleus"/>
    <property type="evidence" value="ECO:0007669"/>
    <property type="project" value="UniProtKB-SubCell"/>
</dbReference>
<keyword evidence="6" id="KW-0539">Nucleus</keyword>
<dbReference type="OrthoDB" id="206335at2759"/>
<keyword evidence="10" id="KW-1185">Reference proteome</keyword>
<dbReference type="GO" id="GO:0010629">
    <property type="term" value="P:negative regulation of gene expression"/>
    <property type="evidence" value="ECO:0007669"/>
    <property type="project" value="UniProtKB-ARBA"/>
</dbReference>
<feature type="region of interest" description="Disordered" evidence="7">
    <location>
        <begin position="45"/>
        <end position="81"/>
    </location>
</feature>
<evidence type="ECO:0000256" key="3">
    <source>
        <dbReference type="ARBA" id="ARBA00022722"/>
    </source>
</evidence>
<evidence type="ECO:0000256" key="2">
    <source>
        <dbReference type="ARBA" id="ARBA00006357"/>
    </source>
</evidence>
<dbReference type="EMBL" id="MU151124">
    <property type="protein sequence ID" value="KAF9449656.1"/>
    <property type="molecule type" value="Genomic_DNA"/>
</dbReference>
<comment type="similarity">
    <text evidence="2">Belongs to the REXO1/REXO3 family.</text>
</comment>
<evidence type="ECO:0000256" key="1">
    <source>
        <dbReference type="ARBA" id="ARBA00004123"/>
    </source>
</evidence>
<dbReference type="FunFam" id="3.30.420.10:FF:000031">
    <property type="entry name" value="RNA exonuclease 1"/>
    <property type="match status" value="1"/>
</dbReference>
<gene>
    <name evidence="9" type="ORF">P691DRAFT_851905</name>
</gene>
<dbReference type="InterPro" id="IPR036397">
    <property type="entry name" value="RNaseH_sf"/>
</dbReference>
<dbReference type="Gene3D" id="3.30.420.10">
    <property type="entry name" value="Ribonuclease H-like superfamily/Ribonuclease H"/>
    <property type="match status" value="1"/>
</dbReference>
<dbReference type="AlphaFoldDB" id="A0A9P5XI59"/>
<proteinExistence type="inferred from homology"/>
<comment type="subcellular location">
    <subcellularLocation>
        <location evidence="1">Nucleus</location>
    </subcellularLocation>
</comment>
<name>A0A9P5XI59_9AGAR</name>
<feature type="compositionally biased region" description="Basic and acidic residues" evidence="7">
    <location>
        <begin position="57"/>
        <end position="68"/>
    </location>
</feature>
<protein>
    <recommendedName>
        <fullName evidence="8">Exonuclease domain-containing protein</fullName>
    </recommendedName>
</protein>
<dbReference type="InterPro" id="IPR012337">
    <property type="entry name" value="RNaseH-like_sf"/>
</dbReference>
<reference evidence="9" key="1">
    <citation type="submission" date="2020-11" db="EMBL/GenBank/DDBJ databases">
        <authorList>
            <consortium name="DOE Joint Genome Institute"/>
            <person name="Ahrendt S."/>
            <person name="Riley R."/>
            <person name="Andreopoulos W."/>
            <person name="Labutti K."/>
            <person name="Pangilinan J."/>
            <person name="Ruiz-Duenas F.J."/>
            <person name="Barrasa J.M."/>
            <person name="Sanchez-Garcia M."/>
            <person name="Camarero S."/>
            <person name="Miyauchi S."/>
            <person name="Serrano A."/>
            <person name="Linde D."/>
            <person name="Babiker R."/>
            <person name="Drula E."/>
            <person name="Ayuso-Fernandez I."/>
            <person name="Pacheco R."/>
            <person name="Padilla G."/>
            <person name="Ferreira P."/>
            <person name="Barriuso J."/>
            <person name="Kellner H."/>
            <person name="Castanera R."/>
            <person name="Alfaro M."/>
            <person name="Ramirez L."/>
            <person name="Pisabarro A.G."/>
            <person name="Kuo A."/>
            <person name="Tritt A."/>
            <person name="Lipzen A."/>
            <person name="He G."/>
            <person name="Yan M."/>
            <person name="Ng V."/>
            <person name="Cullen D."/>
            <person name="Martin F."/>
            <person name="Rosso M.-N."/>
            <person name="Henrissat B."/>
            <person name="Hibbett D."/>
            <person name="Martinez A.T."/>
            <person name="Grigoriev I.V."/>
        </authorList>
    </citation>
    <scope>NUCLEOTIDE SEQUENCE</scope>
    <source>
        <strain evidence="9">MF-IS2</strain>
    </source>
</reference>
<dbReference type="CDD" id="cd06145">
    <property type="entry name" value="REX1_like"/>
    <property type="match status" value="1"/>
</dbReference>
<evidence type="ECO:0000313" key="10">
    <source>
        <dbReference type="Proteomes" id="UP000807342"/>
    </source>
</evidence>
<evidence type="ECO:0000256" key="4">
    <source>
        <dbReference type="ARBA" id="ARBA00022801"/>
    </source>
</evidence>
<organism evidence="9 10">
    <name type="scientific">Macrolepiota fuliginosa MF-IS2</name>
    <dbReference type="NCBI Taxonomy" id="1400762"/>
    <lineage>
        <taxon>Eukaryota</taxon>
        <taxon>Fungi</taxon>
        <taxon>Dikarya</taxon>
        <taxon>Basidiomycota</taxon>
        <taxon>Agaricomycotina</taxon>
        <taxon>Agaricomycetes</taxon>
        <taxon>Agaricomycetidae</taxon>
        <taxon>Agaricales</taxon>
        <taxon>Agaricineae</taxon>
        <taxon>Agaricaceae</taxon>
        <taxon>Macrolepiota</taxon>
    </lineage>
</organism>
<evidence type="ECO:0000256" key="6">
    <source>
        <dbReference type="ARBA" id="ARBA00023242"/>
    </source>
</evidence>
<accession>A0A9P5XI59</accession>
<evidence type="ECO:0000256" key="5">
    <source>
        <dbReference type="ARBA" id="ARBA00022839"/>
    </source>
</evidence>
<dbReference type="InterPro" id="IPR034922">
    <property type="entry name" value="REX1-like_exo"/>
</dbReference>
<dbReference type="SMART" id="SM00479">
    <property type="entry name" value="EXOIII"/>
    <property type="match status" value="1"/>
</dbReference>
<evidence type="ECO:0000259" key="8">
    <source>
        <dbReference type="SMART" id="SM00479"/>
    </source>
</evidence>
<dbReference type="InterPro" id="IPR047021">
    <property type="entry name" value="REXO1/3/4-like"/>
</dbReference>
<evidence type="ECO:0000313" key="9">
    <source>
        <dbReference type="EMBL" id="KAF9449656.1"/>
    </source>
</evidence>
<dbReference type="PANTHER" id="PTHR12801">
    <property type="entry name" value="RNA EXONUCLEASE REXO1 / RECO3 FAMILY MEMBER-RELATED"/>
    <property type="match status" value="1"/>
</dbReference>
<dbReference type="GO" id="GO:0004527">
    <property type="term" value="F:exonuclease activity"/>
    <property type="evidence" value="ECO:0007669"/>
    <property type="project" value="UniProtKB-KW"/>
</dbReference>
<sequence>MGRGLIRSTQAPTNTKSDRLTAIFSQTNVNCLRLSHHEAQPAQLSGLARGAHSQETQVRRVADDRQRGMDQGGEAETEEKPKIKSQKRCVCVLVLIITYISSDRMTQPRFMYYNSEINKRSHAVNIDDIRDLVLHVIADAPPPNWLRIDNTQFIQKVVTILIPGLTPEILSLPPLPTAATSNPNLPISIPLLTKSQNTDLTAASIPFIATTFTHACPTRAPGDQTRLHSVLSTFFNGPISGEEKKRRIAQRINCMFKFLPPAFFPFNGRTAELSKNREPSDLILSLEQMIENDYPVPSYMADVFQKPPGWVETPQPQELTPEEKSKAPKQRIFAIDCEMCLTEDGKELTRVCVVDFHTGLVLYDQLVKPSKPITDYLTRWSGITAEALAGVTTTHAQVQAHVLRLLSPPASNPFSTDDTQAPRAPTPILLGHSLESDLKALKICHPVCIDTAVIYHHPRGRPLKPGLAWLTKKWCGRDIQTRGEGGHDPEEDARACLDLLKKKIEGGPGFGEFKVDYESIFERMARSMRRAGGGVGSIKTAVVDHGNPAVMHGSKANTAVGCSSDDEVVKELSGLLPSHHFVFARLMSLANVQGWTTPKTTPDSQPAPLAPSPTQEVLNETLQTLNTHLATIHANLPPRTAFIIFTGHSDPRKMAALNARKAQFETALRSGKKPEELDVRWSAADGRDLEEAVELARRGLLFLGVKY</sequence>
<dbReference type="SUPFAM" id="SSF53098">
    <property type="entry name" value="Ribonuclease H-like"/>
    <property type="match status" value="1"/>
</dbReference>
<feature type="domain" description="Exonuclease" evidence="8">
    <location>
        <begin position="331"/>
        <end position="509"/>
    </location>
</feature>
<keyword evidence="4" id="KW-0378">Hydrolase</keyword>
<dbReference type="PANTHER" id="PTHR12801:SF115">
    <property type="entry name" value="FI18136P1-RELATED"/>
    <property type="match status" value="1"/>
</dbReference>
<evidence type="ECO:0000256" key="7">
    <source>
        <dbReference type="SAM" id="MobiDB-lite"/>
    </source>
</evidence>
<keyword evidence="5" id="KW-0269">Exonuclease</keyword>